<reference evidence="1" key="1">
    <citation type="submission" date="2022-11" db="EMBL/GenBank/DDBJ databases">
        <title>Salinimicrobium profundisediminis sp. nov., isolated from deep-sea sediment of the Mariana Trench.</title>
        <authorList>
            <person name="Fu H."/>
        </authorList>
    </citation>
    <scope>NUCLEOTIDE SEQUENCE</scope>
    <source>
        <strain evidence="1">MT39</strain>
    </source>
</reference>
<dbReference type="EMBL" id="JAPJDA010000027">
    <property type="protein sequence ID" value="MCX2839420.1"/>
    <property type="molecule type" value="Genomic_DNA"/>
</dbReference>
<dbReference type="AlphaFoldDB" id="A0A9X3I1T8"/>
<dbReference type="InterPro" id="IPR013467">
    <property type="entry name" value="HNH78-like"/>
</dbReference>
<name>A0A9X3I1T8_9FLAO</name>
<evidence type="ECO:0000313" key="1">
    <source>
        <dbReference type="EMBL" id="MCX2839420.1"/>
    </source>
</evidence>
<keyword evidence="2" id="KW-1185">Reference proteome</keyword>
<dbReference type="NCBIfam" id="TIGR02646">
    <property type="entry name" value="retron system putative HNH endonuclease"/>
    <property type="match status" value="1"/>
</dbReference>
<comment type="caution">
    <text evidence="1">The sequence shown here is derived from an EMBL/GenBank/DDBJ whole genome shotgun (WGS) entry which is preliminary data.</text>
</comment>
<evidence type="ECO:0000313" key="2">
    <source>
        <dbReference type="Proteomes" id="UP001148482"/>
    </source>
</evidence>
<gene>
    <name evidence="1" type="ORF">OQ279_14810</name>
</gene>
<organism evidence="1 2">
    <name type="scientific">Salinimicrobium profundisediminis</name>
    <dbReference type="NCBI Taxonomy" id="2994553"/>
    <lineage>
        <taxon>Bacteria</taxon>
        <taxon>Pseudomonadati</taxon>
        <taxon>Bacteroidota</taxon>
        <taxon>Flavobacteriia</taxon>
        <taxon>Flavobacteriales</taxon>
        <taxon>Flavobacteriaceae</taxon>
        <taxon>Salinimicrobium</taxon>
    </lineage>
</organism>
<dbReference type="Proteomes" id="UP001148482">
    <property type="component" value="Unassembled WGS sequence"/>
</dbReference>
<sequence length="216" mass="24870">MRKINKDSPLASFTDFKDKNPGADWNIDFSKPGCAGHPTYLETRATILISEQDCICGYSEIPIDDERDCHIDHFRNRNMFPEHTFNWDNLVAACNDEDFGAKYKDNKSGIKKPDYAGFFDPVVDSVKDYFYYNERGEIEPHPTLSDPVLQAKVQKTIEVFNLQDRSLVNRRKTVIEQIKAYAELTKEEVFDALKFGGFISLIQQYTSVKYGKTSPR</sequence>
<dbReference type="Gene3D" id="1.10.30.50">
    <property type="match status" value="1"/>
</dbReference>
<accession>A0A9X3I1T8</accession>
<proteinExistence type="predicted"/>
<protein>
    <submittedName>
        <fullName evidence="1">TIGR02646 family protein</fullName>
    </submittedName>
</protein>
<dbReference type="RefSeq" id="WP_266070781.1">
    <property type="nucleotide sequence ID" value="NZ_JAPJDA010000027.1"/>
</dbReference>